<sequence length="514" mass="55723">MMKPETVTLVLVNLAGIMERADESLLPGVYKEVGAALNADPTALGSLTLFRSLVQSFCYPLATYLATRYNRSHVIALGAFLWAAATFLVAISSTFLQVAISRGLNGIGLAIVAPAILSLVADSTVDSNRGMAFGWLQLTGNLGSIIGNLFAVLLASTSIFGIPGWRIAFHIVALVSIIVGILVGIFANDPQFSKKAGRATYQAPNKPFYSEMKDLLKEAKSVIRIPTFQILVAQGVSGSFPWSALSFATLWLELIGFSHMTTALLWSLFIVAVSFGGLFGGWMGDMLSQRLPNSGRIMLSQISSGSAVPLAAILLLGLPDDPSTAFMHGLALFIMGLCISWNGAATNNPIFAEIVPEKSRTAIYALDRSFESILASFAPPVVGVLAQHVYGYKPIPKGSSGSVQIQTDRENAASLSKALYTAIGIPIAICCFIYSFLYCTYPRDRERAQMAALDETEMHQLEDENYTNEEYCEIHVLESNKLNGKESNKIDQINHLRQESIDLDDNDEKVLLSR</sequence>
<dbReference type="PANTHER" id="PTHR23505:SF52">
    <property type="entry name" value="MAJOR FACILITATOR SUPERFAMILY PROTEIN"/>
    <property type="match status" value="1"/>
</dbReference>
<evidence type="ECO:0000259" key="8">
    <source>
        <dbReference type="PROSITE" id="PS50850"/>
    </source>
</evidence>
<dbReference type="EnsemblPlants" id="KEH20847">
    <property type="protein sequence ID" value="KEH20847"/>
    <property type="gene ID" value="MTR_8g090285"/>
</dbReference>
<keyword evidence="12" id="KW-1185">Reference proteome</keyword>
<name>A0A072TTW5_MEDTR</name>
<dbReference type="PANTHER" id="PTHR23505">
    <property type="entry name" value="SPINSTER"/>
    <property type="match status" value="1"/>
</dbReference>
<dbReference type="EMBL" id="PSQE01000008">
    <property type="protein sequence ID" value="RHN42936.1"/>
    <property type="molecule type" value="Genomic_DNA"/>
</dbReference>
<reference evidence="9 12" key="2">
    <citation type="journal article" date="2014" name="BMC Genomics">
        <title>An improved genome release (version Mt4.0) for the model legume Medicago truncatula.</title>
        <authorList>
            <person name="Tang H."/>
            <person name="Krishnakumar V."/>
            <person name="Bidwell S."/>
            <person name="Rosen B."/>
            <person name="Chan A."/>
            <person name="Zhou S."/>
            <person name="Gentzbittel L."/>
            <person name="Childs K.L."/>
            <person name="Yandell M."/>
            <person name="Gundlach H."/>
            <person name="Mayer K.F."/>
            <person name="Schwartz D.C."/>
            <person name="Town C.D."/>
        </authorList>
    </citation>
    <scope>GENOME REANNOTATION</scope>
    <source>
        <strain evidence="9">A17</strain>
        <strain evidence="11 12">cv. Jemalong A17</strain>
    </source>
</reference>
<dbReference type="InterPro" id="IPR011701">
    <property type="entry name" value="MFS"/>
</dbReference>
<evidence type="ECO:0000256" key="3">
    <source>
        <dbReference type="ARBA" id="ARBA00022692"/>
    </source>
</evidence>
<evidence type="ECO:0000313" key="10">
    <source>
        <dbReference type="EMBL" id="RHN42936.1"/>
    </source>
</evidence>
<dbReference type="GO" id="GO:0046943">
    <property type="term" value="F:carboxylic acid transmembrane transporter activity"/>
    <property type="evidence" value="ECO:0000318"/>
    <property type="project" value="GO_Central"/>
</dbReference>
<dbReference type="GO" id="GO:0046942">
    <property type="term" value="P:carboxylic acid transport"/>
    <property type="evidence" value="ECO:0000318"/>
    <property type="project" value="GO_Central"/>
</dbReference>
<feature type="transmembrane region" description="Helical" evidence="7">
    <location>
        <begin position="230"/>
        <end position="252"/>
    </location>
</feature>
<dbReference type="KEGG" id="mtr:25501923"/>
<evidence type="ECO:0000313" key="11">
    <source>
        <dbReference type="EnsemblPlants" id="KEH20847"/>
    </source>
</evidence>
<feature type="transmembrane region" description="Helical" evidence="7">
    <location>
        <begin position="330"/>
        <end position="351"/>
    </location>
</feature>
<keyword evidence="2" id="KW-0813">Transport</keyword>
<evidence type="ECO:0000256" key="5">
    <source>
        <dbReference type="ARBA" id="ARBA00023136"/>
    </source>
</evidence>
<feature type="transmembrane region" description="Helical" evidence="7">
    <location>
        <begin position="372"/>
        <end position="390"/>
    </location>
</feature>
<evidence type="ECO:0000256" key="1">
    <source>
        <dbReference type="ARBA" id="ARBA00004141"/>
    </source>
</evidence>
<feature type="transmembrane region" description="Helical" evidence="7">
    <location>
        <begin position="297"/>
        <end position="318"/>
    </location>
</feature>
<keyword evidence="5 7" id="KW-0472">Membrane</keyword>
<dbReference type="Proteomes" id="UP000002051">
    <property type="component" value="Chromosome 8"/>
</dbReference>
<dbReference type="PROSITE" id="PS50850">
    <property type="entry name" value="MFS"/>
    <property type="match status" value="1"/>
</dbReference>
<dbReference type="EMBL" id="CM001224">
    <property type="protein sequence ID" value="KEH20847.1"/>
    <property type="molecule type" value="Genomic_DNA"/>
</dbReference>
<evidence type="ECO:0000256" key="7">
    <source>
        <dbReference type="SAM" id="Phobius"/>
    </source>
</evidence>
<feature type="transmembrane region" description="Helical" evidence="7">
    <location>
        <begin position="264"/>
        <end position="285"/>
    </location>
</feature>
<evidence type="ECO:0000256" key="2">
    <source>
        <dbReference type="ARBA" id="ARBA00022448"/>
    </source>
</evidence>
<organism evidence="9 12">
    <name type="scientific">Medicago truncatula</name>
    <name type="common">Barrel medic</name>
    <name type="synonym">Medicago tribuloides</name>
    <dbReference type="NCBI Taxonomy" id="3880"/>
    <lineage>
        <taxon>Eukaryota</taxon>
        <taxon>Viridiplantae</taxon>
        <taxon>Streptophyta</taxon>
        <taxon>Embryophyta</taxon>
        <taxon>Tracheophyta</taxon>
        <taxon>Spermatophyta</taxon>
        <taxon>Magnoliopsida</taxon>
        <taxon>eudicotyledons</taxon>
        <taxon>Gunneridae</taxon>
        <taxon>Pentapetalae</taxon>
        <taxon>rosids</taxon>
        <taxon>fabids</taxon>
        <taxon>Fabales</taxon>
        <taxon>Fabaceae</taxon>
        <taxon>Papilionoideae</taxon>
        <taxon>50 kb inversion clade</taxon>
        <taxon>NPAAA clade</taxon>
        <taxon>Hologalegina</taxon>
        <taxon>IRL clade</taxon>
        <taxon>Trifolieae</taxon>
        <taxon>Medicago</taxon>
    </lineage>
</organism>
<keyword evidence="3 7" id="KW-0812">Transmembrane</keyword>
<accession>A0A072TTW5</accession>
<dbReference type="Gramene" id="rna49444">
    <property type="protein sequence ID" value="RHN42936.1"/>
    <property type="gene ID" value="gene49444"/>
</dbReference>
<dbReference type="SUPFAM" id="SSF103473">
    <property type="entry name" value="MFS general substrate transporter"/>
    <property type="match status" value="1"/>
</dbReference>
<reference evidence="11" key="3">
    <citation type="submission" date="2015-04" db="UniProtKB">
        <authorList>
            <consortium name="EnsemblPlants"/>
        </authorList>
    </citation>
    <scope>IDENTIFICATION</scope>
    <source>
        <strain evidence="11">cv. Jemalong A17</strain>
    </source>
</reference>
<feature type="transmembrane region" description="Helical" evidence="7">
    <location>
        <begin position="102"/>
        <end position="121"/>
    </location>
</feature>
<proteinExistence type="inferred from homology"/>
<feature type="transmembrane region" description="Helical" evidence="7">
    <location>
        <begin position="133"/>
        <end position="155"/>
    </location>
</feature>
<feature type="transmembrane region" description="Helical" evidence="7">
    <location>
        <begin position="418"/>
        <end position="441"/>
    </location>
</feature>
<dbReference type="HOGENOM" id="CLU_001265_15_0_1"/>
<evidence type="ECO:0000313" key="12">
    <source>
        <dbReference type="Proteomes" id="UP000002051"/>
    </source>
</evidence>
<dbReference type="InterPro" id="IPR036259">
    <property type="entry name" value="MFS_trans_sf"/>
</dbReference>
<keyword evidence="4 7" id="KW-1133">Transmembrane helix</keyword>
<dbReference type="CDD" id="cd17328">
    <property type="entry name" value="MFS_spinster_like"/>
    <property type="match status" value="1"/>
</dbReference>
<dbReference type="AlphaFoldDB" id="A0A072TTW5"/>
<dbReference type="Gene3D" id="1.20.1250.20">
    <property type="entry name" value="MFS general substrate transporter like domains"/>
    <property type="match status" value="1"/>
</dbReference>
<comment type="similarity">
    <text evidence="6">Belongs to the major facilitator superfamily. Spinster (TC 2.A.1.49) family.</text>
</comment>
<dbReference type="GO" id="GO:0005886">
    <property type="term" value="C:plasma membrane"/>
    <property type="evidence" value="ECO:0000318"/>
    <property type="project" value="GO_Central"/>
</dbReference>
<reference evidence="9 12" key="1">
    <citation type="journal article" date="2011" name="Nature">
        <title>The Medicago genome provides insight into the evolution of rhizobial symbioses.</title>
        <authorList>
            <person name="Young N.D."/>
            <person name="Debelle F."/>
            <person name="Oldroyd G.E."/>
            <person name="Geurts R."/>
            <person name="Cannon S.B."/>
            <person name="Udvardi M.K."/>
            <person name="Benedito V.A."/>
            <person name="Mayer K.F."/>
            <person name="Gouzy J."/>
            <person name="Schoof H."/>
            <person name="Van de Peer Y."/>
            <person name="Proost S."/>
            <person name="Cook D.R."/>
            <person name="Meyers B.C."/>
            <person name="Spannagl M."/>
            <person name="Cheung F."/>
            <person name="De Mita S."/>
            <person name="Krishnakumar V."/>
            <person name="Gundlach H."/>
            <person name="Zhou S."/>
            <person name="Mudge J."/>
            <person name="Bharti A.K."/>
            <person name="Murray J.D."/>
            <person name="Naoumkina M.A."/>
            <person name="Rosen B."/>
            <person name="Silverstein K.A."/>
            <person name="Tang H."/>
            <person name="Rombauts S."/>
            <person name="Zhao P.X."/>
            <person name="Zhou P."/>
            <person name="Barbe V."/>
            <person name="Bardou P."/>
            <person name="Bechner M."/>
            <person name="Bellec A."/>
            <person name="Berger A."/>
            <person name="Berges H."/>
            <person name="Bidwell S."/>
            <person name="Bisseling T."/>
            <person name="Choisne N."/>
            <person name="Couloux A."/>
            <person name="Denny R."/>
            <person name="Deshpande S."/>
            <person name="Dai X."/>
            <person name="Doyle J.J."/>
            <person name="Dudez A.M."/>
            <person name="Farmer A.D."/>
            <person name="Fouteau S."/>
            <person name="Franken C."/>
            <person name="Gibelin C."/>
            <person name="Gish J."/>
            <person name="Goldstein S."/>
            <person name="Gonzalez A.J."/>
            <person name="Green P.J."/>
            <person name="Hallab A."/>
            <person name="Hartog M."/>
            <person name="Hua A."/>
            <person name="Humphray S.J."/>
            <person name="Jeong D.H."/>
            <person name="Jing Y."/>
            <person name="Jocker A."/>
            <person name="Kenton S.M."/>
            <person name="Kim D.J."/>
            <person name="Klee K."/>
            <person name="Lai H."/>
            <person name="Lang C."/>
            <person name="Lin S."/>
            <person name="Macmil S.L."/>
            <person name="Magdelenat G."/>
            <person name="Matthews L."/>
            <person name="McCorrison J."/>
            <person name="Monaghan E.L."/>
            <person name="Mun J.H."/>
            <person name="Najar F.Z."/>
            <person name="Nicholson C."/>
            <person name="Noirot C."/>
            <person name="O'Bleness M."/>
            <person name="Paule C.R."/>
            <person name="Poulain J."/>
            <person name="Prion F."/>
            <person name="Qin B."/>
            <person name="Qu C."/>
            <person name="Retzel E.F."/>
            <person name="Riddle C."/>
            <person name="Sallet E."/>
            <person name="Samain S."/>
            <person name="Samson N."/>
            <person name="Sanders I."/>
            <person name="Saurat O."/>
            <person name="Scarpelli C."/>
            <person name="Schiex T."/>
            <person name="Segurens B."/>
            <person name="Severin A.J."/>
            <person name="Sherrier D.J."/>
            <person name="Shi R."/>
            <person name="Sims S."/>
            <person name="Singer S.R."/>
            <person name="Sinharoy S."/>
            <person name="Sterck L."/>
            <person name="Viollet A."/>
            <person name="Wang B.B."/>
            <person name="Wang K."/>
            <person name="Wang M."/>
            <person name="Wang X."/>
            <person name="Warfsmann J."/>
            <person name="Weissenbach J."/>
            <person name="White D.D."/>
            <person name="White J.D."/>
            <person name="Wiley G.B."/>
            <person name="Wincker P."/>
            <person name="Xing Y."/>
            <person name="Yang L."/>
            <person name="Yao Z."/>
            <person name="Ying F."/>
            <person name="Zhai J."/>
            <person name="Zhou L."/>
            <person name="Zuber A."/>
            <person name="Denarie J."/>
            <person name="Dixon R.A."/>
            <person name="May G.D."/>
            <person name="Schwartz D.C."/>
            <person name="Rogers J."/>
            <person name="Quetier F."/>
            <person name="Town C.D."/>
            <person name="Roe B.A."/>
        </authorList>
    </citation>
    <scope>NUCLEOTIDE SEQUENCE [LARGE SCALE GENOMIC DNA]</scope>
    <source>
        <strain evidence="9">A17</strain>
        <strain evidence="11 12">cv. Jemalong A17</strain>
    </source>
</reference>
<evidence type="ECO:0000256" key="4">
    <source>
        <dbReference type="ARBA" id="ARBA00022989"/>
    </source>
</evidence>
<reference evidence="10" key="4">
    <citation type="journal article" date="2018" name="Nat. Plants">
        <title>Whole-genome landscape of Medicago truncatula symbiotic genes.</title>
        <authorList>
            <person name="Pecrix Y."/>
            <person name="Gamas P."/>
            <person name="Carrere S."/>
        </authorList>
    </citation>
    <scope>NUCLEOTIDE SEQUENCE</scope>
    <source>
        <tissue evidence="10">Leaves</tissue>
    </source>
</reference>
<feature type="domain" description="Major facilitator superfamily (MFS) profile" evidence="8">
    <location>
        <begin position="8"/>
        <end position="445"/>
    </location>
</feature>
<dbReference type="Proteomes" id="UP000265566">
    <property type="component" value="Chromosome 8"/>
</dbReference>
<dbReference type="Pfam" id="PF07690">
    <property type="entry name" value="MFS_1"/>
    <property type="match status" value="1"/>
</dbReference>
<dbReference type="InterPro" id="IPR044770">
    <property type="entry name" value="MFS_spinster-like"/>
</dbReference>
<evidence type="ECO:0000256" key="6">
    <source>
        <dbReference type="ARBA" id="ARBA00024338"/>
    </source>
</evidence>
<dbReference type="InterPro" id="IPR020846">
    <property type="entry name" value="MFS_dom"/>
</dbReference>
<feature type="transmembrane region" description="Helical" evidence="7">
    <location>
        <begin position="74"/>
        <end position="96"/>
    </location>
</feature>
<dbReference type="OrthoDB" id="440755at2759"/>
<comment type="subcellular location">
    <subcellularLocation>
        <location evidence="1">Membrane</location>
        <topology evidence="1">Multi-pass membrane protein</topology>
    </subcellularLocation>
</comment>
<evidence type="ECO:0000313" key="9">
    <source>
        <dbReference type="EMBL" id="KEH20847.1"/>
    </source>
</evidence>
<protein>
    <submittedName>
        <fullName evidence="9">MFS transporter</fullName>
    </submittedName>
    <submittedName>
        <fullName evidence="10">Putative major facilitator superfamily</fullName>
    </submittedName>
</protein>
<dbReference type="FunFam" id="1.20.1250.20:FF:000520">
    <property type="entry name" value="Major facilitator superfamily protein"/>
    <property type="match status" value="1"/>
</dbReference>
<gene>
    <name evidence="11" type="primary">25501923</name>
    <name evidence="9" type="ordered locus">MTR_8g090285</name>
    <name evidence="10" type="ORF">MtrunA17_Chr8g0382381</name>
</gene>
<feature type="transmembrane region" description="Helical" evidence="7">
    <location>
        <begin position="167"/>
        <end position="188"/>
    </location>
</feature>